<dbReference type="InterPro" id="IPR002123">
    <property type="entry name" value="Plipid/glycerol_acylTrfase"/>
</dbReference>
<dbReference type="PANTHER" id="PTHR10434">
    <property type="entry name" value="1-ACYL-SN-GLYCEROL-3-PHOSPHATE ACYLTRANSFERASE"/>
    <property type="match status" value="1"/>
</dbReference>
<dbReference type="EMBL" id="CP060636">
    <property type="protein sequence ID" value="QNM11207.1"/>
    <property type="molecule type" value="Genomic_DNA"/>
</dbReference>
<dbReference type="GO" id="GO:0006654">
    <property type="term" value="P:phosphatidic acid biosynthetic process"/>
    <property type="evidence" value="ECO:0007669"/>
    <property type="project" value="TreeGrafter"/>
</dbReference>
<dbReference type="GO" id="GO:0003841">
    <property type="term" value="F:1-acylglycerol-3-phosphate O-acyltransferase activity"/>
    <property type="evidence" value="ECO:0007669"/>
    <property type="project" value="TreeGrafter"/>
</dbReference>
<feature type="domain" description="Phospholipid/glycerol acyltransferase" evidence="6">
    <location>
        <begin position="64"/>
        <end position="178"/>
    </location>
</feature>
<comment type="pathway">
    <text evidence="1">Lipid metabolism.</text>
</comment>
<keyword evidence="3 7" id="KW-0808">Transferase</keyword>
<evidence type="ECO:0000313" key="8">
    <source>
        <dbReference type="Proteomes" id="UP000515856"/>
    </source>
</evidence>
<keyword evidence="5 7" id="KW-0012">Acyltransferase</keyword>
<dbReference type="CDD" id="cd07989">
    <property type="entry name" value="LPLAT_AGPAT-like"/>
    <property type="match status" value="1"/>
</dbReference>
<reference evidence="7 8" key="1">
    <citation type="submission" date="2020-08" db="EMBL/GenBank/DDBJ databases">
        <authorList>
            <person name="Liu C."/>
            <person name="Sun Q."/>
        </authorList>
    </citation>
    <scope>NUCLEOTIDE SEQUENCE [LARGE SCALE GENOMIC DNA]</scope>
    <source>
        <strain evidence="7 8">NSJ-61</strain>
    </source>
</reference>
<sequence length="230" mass="26840">MFYVYCLHLLWLIPISWIGCFMVRKKSFEERFLHIAKWCKRCFHLLHIKLDVEMEDALPSDGSILFVSNHQSFFDLFMLEIGIHVPFTFVSKAENKKIPYLSSLSKNLELIYFDREDQGSAVHMLRETTRRLKAGQNILIFPEGTRSKGTVMKQMQAGSIQPAFMAKCYIVPVVLCDSFDYKRLLKQHGTFHMHIGKAIPFEAYKPLKVDGMIKQLQEQMQGELDAFHQK</sequence>
<dbReference type="SUPFAM" id="SSF69593">
    <property type="entry name" value="Glycerol-3-phosphate (1)-acyltransferase"/>
    <property type="match status" value="1"/>
</dbReference>
<keyword evidence="2" id="KW-0444">Lipid biosynthesis</keyword>
<dbReference type="AlphaFoldDB" id="A0A7G9GK75"/>
<dbReference type="SMART" id="SM00563">
    <property type="entry name" value="PlsC"/>
    <property type="match status" value="1"/>
</dbReference>
<dbReference type="RefSeq" id="WP_117451655.1">
    <property type="nucleotide sequence ID" value="NZ_CP060636.1"/>
</dbReference>
<gene>
    <name evidence="7" type="ORF">H9Q80_13165</name>
</gene>
<dbReference type="Proteomes" id="UP000515856">
    <property type="component" value="Chromosome"/>
</dbReference>
<dbReference type="PANTHER" id="PTHR10434:SF64">
    <property type="entry name" value="1-ACYL-SN-GLYCEROL-3-PHOSPHATE ACYLTRANSFERASE-RELATED"/>
    <property type="match status" value="1"/>
</dbReference>
<proteinExistence type="predicted"/>
<evidence type="ECO:0000256" key="4">
    <source>
        <dbReference type="ARBA" id="ARBA00023098"/>
    </source>
</evidence>
<dbReference type="Pfam" id="PF01553">
    <property type="entry name" value="Acyltransferase"/>
    <property type="match status" value="1"/>
</dbReference>
<evidence type="ECO:0000256" key="5">
    <source>
        <dbReference type="ARBA" id="ARBA00023315"/>
    </source>
</evidence>
<evidence type="ECO:0000259" key="6">
    <source>
        <dbReference type="SMART" id="SM00563"/>
    </source>
</evidence>
<evidence type="ECO:0000256" key="3">
    <source>
        <dbReference type="ARBA" id="ARBA00022679"/>
    </source>
</evidence>
<keyword evidence="4" id="KW-0443">Lipid metabolism</keyword>
<organism evidence="7 8">
    <name type="scientific">[Eubacterium] hominis</name>
    <dbReference type="NCBI Taxonomy" id="2764325"/>
    <lineage>
        <taxon>Bacteria</taxon>
        <taxon>Bacillati</taxon>
        <taxon>Bacillota</taxon>
        <taxon>Erysipelotrichia</taxon>
        <taxon>Erysipelotrichales</taxon>
        <taxon>Erysipelotrichaceae</taxon>
        <taxon>Amedibacillus</taxon>
    </lineage>
</organism>
<name>A0A7G9GK75_9FIRM</name>
<accession>A0A7G9GK75</accession>
<evidence type="ECO:0000256" key="1">
    <source>
        <dbReference type="ARBA" id="ARBA00005189"/>
    </source>
</evidence>
<protein>
    <submittedName>
        <fullName evidence="7">1-acyl-sn-glycerol-3-phosphate acyltransferase</fullName>
    </submittedName>
</protein>
<dbReference type="KEGG" id="ehn:H9Q80_13165"/>
<keyword evidence="8" id="KW-1185">Reference proteome</keyword>
<evidence type="ECO:0000256" key="2">
    <source>
        <dbReference type="ARBA" id="ARBA00022516"/>
    </source>
</evidence>
<evidence type="ECO:0000313" key="7">
    <source>
        <dbReference type="EMBL" id="QNM11207.1"/>
    </source>
</evidence>